<dbReference type="Proteomes" id="UP000256409">
    <property type="component" value="Unassembled WGS sequence"/>
</dbReference>
<feature type="non-terminal residue" evidence="1">
    <location>
        <position position="21"/>
    </location>
</feature>
<reference evidence="2" key="1">
    <citation type="journal article" date="2018" name="Vet. Microbiol.">
        <title>Molecular epidemiology of methicillin-resistant staphylococci amongst veterinary personnel, personnel-owned pets, patients and the hospital environment of two companion animal veterinary hospitals.</title>
        <authorList>
            <person name="Worthing K.A."/>
            <person name="Brown J."/>
            <person name="Gerber L."/>
            <person name="Abraham S."/>
            <person name="Trott D."/>
            <person name="Norris J.M."/>
        </authorList>
    </citation>
    <scope>NUCLEOTIDE SEQUENCE [LARGE SCALE GENOMIC DNA]</scope>
    <source>
        <strain evidence="2">ST496-2</strain>
    </source>
</reference>
<dbReference type="EMBL" id="QQPC01000021">
    <property type="protein sequence ID" value="REA82668.1"/>
    <property type="molecule type" value="Genomic_DNA"/>
</dbReference>
<evidence type="ECO:0000313" key="1">
    <source>
        <dbReference type="EMBL" id="REA82668.1"/>
    </source>
</evidence>
<accession>A0A3D8YQF4</accession>
<sequence length="21" mass="2825">MTFNIIELENWDRKEYFEHYF</sequence>
<dbReference type="AlphaFoldDB" id="A0A3D8YQF4"/>
<comment type="caution">
    <text evidence="1">The sequence shown here is derived from an EMBL/GenBank/DDBJ whole genome shotgun (WGS) entry which is preliminary data.</text>
</comment>
<gene>
    <name evidence="1" type="ORF">DV961_04230</name>
</gene>
<organism evidence="1 2">
    <name type="scientific">Staphylococcus pseudintermedius</name>
    <dbReference type="NCBI Taxonomy" id="283734"/>
    <lineage>
        <taxon>Bacteria</taxon>
        <taxon>Bacillati</taxon>
        <taxon>Bacillota</taxon>
        <taxon>Bacilli</taxon>
        <taxon>Bacillales</taxon>
        <taxon>Staphylococcaceae</taxon>
        <taxon>Staphylococcus</taxon>
        <taxon>Staphylococcus intermedius group</taxon>
    </lineage>
</organism>
<name>A0A3D8YQF4_STAPS</name>
<protein>
    <submittedName>
        <fullName evidence="1">Type A chloramphenicol O-acetyltransferase</fullName>
    </submittedName>
</protein>
<evidence type="ECO:0000313" key="2">
    <source>
        <dbReference type="Proteomes" id="UP000256409"/>
    </source>
</evidence>
<proteinExistence type="predicted"/>
<keyword evidence="1" id="KW-0808">Transferase</keyword>
<dbReference type="GO" id="GO:0016740">
    <property type="term" value="F:transferase activity"/>
    <property type="evidence" value="ECO:0007669"/>
    <property type="project" value="UniProtKB-KW"/>
</dbReference>